<reference evidence="4" key="1">
    <citation type="submission" date="2020-05" db="EMBL/GenBank/DDBJ databases">
        <authorList>
            <person name="Chiriac C."/>
            <person name="Salcher M."/>
            <person name="Ghai R."/>
            <person name="Kavagutti S V."/>
        </authorList>
    </citation>
    <scope>NUCLEOTIDE SEQUENCE</scope>
</reference>
<evidence type="ECO:0000259" key="3">
    <source>
        <dbReference type="Pfam" id="PF05726"/>
    </source>
</evidence>
<dbReference type="InterPro" id="IPR012093">
    <property type="entry name" value="Pirin"/>
</dbReference>
<sequence>MPAVTVSDITVLPRISAGTNLRARSIKSITTAPQGYEGEGFPVRRAFAGVDLQELDPFIHLDQMGEVEYAPGEPKGTPWHPHRGFETVTYIIDGIFDHQDSNGGGGTITNGDTQWMTAGGGILHIETPPESLVMSGGLFHGFQLWVNLPAVKKWSPPAYQDVRANDVALLSTPDGGSLLRVIAGEVDGHHGPGNTQTPITLLHATVAPGAELRLPWRKDYNALVYAMSGHGFVGDEQRPITMGQLTVFGDGDAIVVRAAKQQESRSPNLELFILGGQPIKEPVAWMGPFVMNTKREVLQAFEDFQKGLLGSIPAIYKDDAKRPENGSRLNRTDKLSGDVKSVDIAAKEILDVHGAPTELQEG</sequence>
<dbReference type="InterPro" id="IPR011051">
    <property type="entry name" value="RmlC_Cupin_sf"/>
</dbReference>
<dbReference type="Pfam" id="PF05726">
    <property type="entry name" value="Pirin_C"/>
    <property type="match status" value="1"/>
</dbReference>
<dbReference type="Pfam" id="PF02678">
    <property type="entry name" value="Pirin"/>
    <property type="match status" value="1"/>
</dbReference>
<gene>
    <name evidence="4" type="ORF">UFOPK3482_00295</name>
</gene>
<dbReference type="AlphaFoldDB" id="A0A6J7ESN5"/>
<evidence type="ECO:0000313" key="4">
    <source>
        <dbReference type="EMBL" id="CAB4883139.1"/>
    </source>
</evidence>
<dbReference type="EMBL" id="CAFBLZ010000014">
    <property type="protein sequence ID" value="CAB4883139.1"/>
    <property type="molecule type" value="Genomic_DNA"/>
</dbReference>
<dbReference type="CDD" id="cd02247">
    <property type="entry name" value="cupin_pirin_C"/>
    <property type="match status" value="1"/>
</dbReference>
<dbReference type="InterPro" id="IPR008778">
    <property type="entry name" value="Pirin_C_dom"/>
</dbReference>
<dbReference type="PANTHER" id="PTHR13903">
    <property type="entry name" value="PIRIN-RELATED"/>
    <property type="match status" value="1"/>
</dbReference>
<accession>A0A6J7ESN5</accession>
<name>A0A6J7ESN5_9ZZZZ</name>
<dbReference type="SUPFAM" id="SSF51182">
    <property type="entry name" value="RmlC-like cupins"/>
    <property type="match status" value="1"/>
</dbReference>
<proteinExistence type="inferred from homology"/>
<protein>
    <submittedName>
        <fullName evidence="4">Unannotated protein</fullName>
    </submittedName>
</protein>
<dbReference type="InterPro" id="IPR014710">
    <property type="entry name" value="RmlC-like_jellyroll"/>
</dbReference>
<comment type="similarity">
    <text evidence="1">Belongs to the pirin family.</text>
</comment>
<feature type="domain" description="Pirin C-terminal" evidence="3">
    <location>
        <begin position="202"/>
        <end position="307"/>
    </location>
</feature>
<organism evidence="4">
    <name type="scientific">freshwater metagenome</name>
    <dbReference type="NCBI Taxonomy" id="449393"/>
    <lineage>
        <taxon>unclassified sequences</taxon>
        <taxon>metagenomes</taxon>
        <taxon>ecological metagenomes</taxon>
    </lineage>
</organism>
<feature type="domain" description="Pirin N-terminal" evidence="2">
    <location>
        <begin position="41"/>
        <end position="146"/>
    </location>
</feature>
<dbReference type="PANTHER" id="PTHR13903:SF8">
    <property type="entry name" value="PIRIN"/>
    <property type="match status" value="1"/>
</dbReference>
<evidence type="ECO:0000256" key="1">
    <source>
        <dbReference type="ARBA" id="ARBA00008416"/>
    </source>
</evidence>
<dbReference type="InterPro" id="IPR003829">
    <property type="entry name" value="Pirin_N_dom"/>
</dbReference>
<dbReference type="Gene3D" id="2.60.120.10">
    <property type="entry name" value="Jelly Rolls"/>
    <property type="match status" value="2"/>
</dbReference>
<evidence type="ECO:0000259" key="2">
    <source>
        <dbReference type="Pfam" id="PF02678"/>
    </source>
</evidence>
<dbReference type="CDD" id="cd02909">
    <property type="entry name" value="cupin_pirin_N"/>
    <property type="match status" value="1"/>
</dbReference>